<dbReference type="Pfam" id="PF02518">
    <property type="entry name" value="HATPase_c"/>
    <property type="match status" value="1"/>
</dbReference>
<dbReference type="FunFam" id="3.30.565.10:FF:000010">
    <property type="entry name" value="Sensor histidine kinase RcsC"/>
    <property type="match status" value="1"/>
</dbReference>
<organism evidence="9 10">
    <name type="scientific">Chitinophaga japonensis</name>
    <name type="common">Flexibacter japonensis</name>
    <dbReference type="NCBI Taxonomy" id="104662"/>
    <lineage>
        <taxon>Bacteria</taxon>
        <taxon>Pseudomonadati</taxon>
        <taxon>Bacteroidota</taxon>
        <taxon>Chitinophagia</taxon>
        <taxon>Chitinophagales</taxon>
        <taxon>Chitinophagaceae</taxon>
        <taxon>Chitinophaga</taxon>
    </lineage>
</organism>
<dbReference type="InterPro" id="IPR036890">
    <property type="entry name" value="HATPase_C_sf"/>
</dbReference>
<dbReference type="Proteomes" id="UP000316778">
    <property type="component" value="Unassembled WGS sequence"/>
</dbReference>
<feature type="modified residue" description="4-aspartylphosphate" evidence="5">
    <location>
        <position position="644"/>
    </location>
</feature>
<evidence type="ECO:0000256" key="3">
    <source>
        <dbReference type="ARBA" id="ARBA00022553"/>
    </source>
</evidence>
<dbReference type="InterPro" id="IPR001789">
    <property type="entry name" value="Sig_transdc_resp-reg_receiver"/>
</dbReference>
<dbReference type="Gene3D" id="3.30.565.10">
    <property type="entry name" value="Histidine kinase-like ATPase, C-terminal domain"/>
    <property type="match status" value="1"/>
</dbReference>
<keyword evidence="4" id="KW-0902">Two-component regulatory system</keyword>
<dbReference type="CDD" id="cd17546">
    <property type="entry name" value="REC_hyHK_CKI1_RcsC-like"/>
    <property type="match status" value="1"/>
</dbReference>
<dbReference type="Pfam" id="PF00072">
    <property type="entry name" value="Response_reg"/>
    <property type="match status" value="1"/>
</dbReference>
<dbReference type="SUPFAM" id="SSF55874">
    <property type="entry name" value="ATPase domain of HSP90 chaperone/DNA topoisomerase II/histidine kinase"/>
    <property type="match status" value="1"/>
</dbReference>
<dbReference type="InterPro" id="IPR003661">
    <property type="entry name" value="HisK_dim/P_dom"/>
</dbReference>
<keyword evidence="6" id="KW-0472">Membrane</keyword>
<keyword evidence="6" id="KW-0812">Transmembrane</keyword>
<dbReference type="Pfam" id="PF00512">
    <property type="entry name" value="HisKA"/>
    <property type="match status" value="1"/>
</dbReference>
<dbReference type="PROSITE" id="PS50110">
    <property type="entry name" value="RESPONSE_REGULATORY"/>
    <property type="match status" value="1"/>
</dbReference>
<dbReference type="PANTHER" id="PTHR45339">
    <property type="entry name" value="HYBRID SIGNAL TRANSDUCTION HISTIDINE KINASE J"/>
    <property type="match status" value="1"/>
</dbReference>
<name>A0A562TB88_CHIJA</name>
<dbReference type="PROSITE" id="PS50109">
    <property type="entry name" value="HIS_KIN"/>
    <property type="match status" value="1"/>
</dbReference>
<dbReference type="CDD" id="cd16922">
    <property type="entry name" value="HATPase_EvgS-ArcB-TorS-like"/>
    <property type="match status" value="1"/>
</dbReference>
<feature type="domain" description="Histidine kinase" evidence="7">
    <location>
        <begin position="349"/>
        <end position="569"/>
    </location>
</feature>
<feature type="domain" description="Response regulatory" evidence="8">
    <location>
        <begin position="595"/>
        <end position="713"/>
    </location>
</feature>
<evidence type="ECO:0000256" key="4">
    <source>
        <dbReference type="ARBA" id="ARBA00023012"/>
    </source>
</evidence>
<evidence type="ECO:0000313" key="10">
    <source>
        <dbReference type="Proteomes" id="UP000316778"/>
    </source>
</evidence>
<dbReference type="InterPro" id="IPR003594">
    <property type="entry name" value="HATPase_dom"/>
</dbReference>
<dbReference type="Gene3D" id="1.10.287.130">
    <property type="match status" value="1"/>
</dbReference>
<feature type="transmembrane region" description="Helical" evidence="6">
    <location>
        <begin position="301"/>
        <end position="320"/>
    </location>
</feature>
<dbReference type="AlphaFoldDB" id="A0A562TB88"/>
<dbReference type="EC" id="2.7.13.3" evidence="2"/>
<dbReference type="Gene3D" id="3.40.50.2300">
    <property type="match status" value="1"/>
</dbReference>
<dbReference type="SUPFAM" id="SSF52172">
    <property type="entry name" value="CheY-like"/>
    <property type="match status" value="1"/>
</dbReference>
<dbReference type="RefSeq" id="WP_145710048.1">
    <property type="nucleotide sequence ID" value="NZ_BAAAFY010000001.1"/>
</dbReference>
<gene>
    <name evidence="9" type="ORF">LX66_0227</name>
</gene>
<dbReference type="GO" id="GO:0000155">
    <property type="term" value="F:phosphorelay sensor kinase activity"/>
    <property type="evidence" value="ECO:0007669"/>
    <property type="project" value="InterPro"/>
</dbReference>
<comment type="catalytic activity">
    <reaction evidence="1">
        <text>ATP + protein L-histidine = ADP + protein N-phospho-L-histidine.</text>
        <dbReference type="EC" id="2.7.13.3"/>
    </reaction>
</comment>
<evidence type="ECO:0000313" key="9">
    <source>
        <dbReference type="EMBL" id="TWI90867.1"/>
    </source>
</evidence>
<dbReference type="InterPro" id="IPR005467">
    <property type="entry name" value="His_kinase_dom"/>
</dbReference>
<reference evidence="9 10" key="1">
    <citation type="journal article" date="2013" name="Stand. Genomic Sci.">
        <title>Genomic Encyclopedia of Type Strains, Phase I: The one thousand microbial genomes (KMG-I) project.</title>
        <authorList>
            <person name="Kyrpides N.C."/>
            <person name="Woyke T."/>
            <person name="Eisen J.A."/>
            <person name="Garrity G."/>
            <person name="Lilburn T.G."/>
            <person name="Beck B.J."/>
            <person name="Whitman W.B."/>
            <person name="Hugenholtz P."/>
            <person name="Klenk H.P."/>
        </authorList>
    </citation>
    <scope>NUCLEOTIDE SEQUENCE [LARGE SCALE GENOMIC DNA]</scope>
    <source>
        <strain evidence="9 10">DSM 13484</strain>
    </source>
</reference>
<comment type="caution">
    <text evidence="9">The sequence shown here is derived from an EMBL/GenBank/DDBJ whole genome shotgun (WGS) entry which is preliminary data.</text>
</comment>
<dbReference type="OrthoDB" id="9811889at2"/>
<dbReference type="SMART" id="SM00448">
    <property type="entry name" value="REC"/>
    <property type="match status" value="1"/>
</dbReference>
<evidence type="ECO:0000256" key="1">
    <source>
        <dbReference type="ARBA" id="ARBA00000085"/>
    </source>
</evidence>
<keyword evidence="6" id="KW-1133">Transmembrane helix</keyword>
<dbReference type="CDD" id="cd00082">
    <property type="entry name" value="HisKA"/>
    <property type="match status" value="1"/>
</dbReference>
<dbReference type="EMBL" id="VLLG01000002">
    <property type="protein sequence ID" value="TWI90867.1"/>
    <property type="molecule type" value="Genomic_DNA"/>
</dbReference>
<dbReference type="InterPro" id="IPR036097">
    <property type="entry name" value="HisK_dim/P_sf"/>
</dbReference>
<sequence>MNRSLILRIVVPILFVLAAVLGIKACNEHRTSSQRLARAVDTLKTGHPGLRLIDSALVILNAAESNFRLYTVVYEQQYLQTFSTQLDTVSVLLDSVGKPAAAGGNSEQLLHLIREKEQMSGKIASIKRSTDELLSRSLKDEMIDKMLNAIPPYSASRIKKEEVTIDTVGNEQTQLAKKGLFKRLGQAIANKNDTVKSKQTILIRTKDGKVMPKEEYEAERMRKILADVNGYYKSVLRQQLEGRTKIDVAEHTLAVTNLHLLGDLKKVIQTLKEQALQDAAARKFRAGADSHTSIRRMTGTMTWMLIVLLLAIAGAVVLYLDNRRKARLLAIEKQKALDEARSRSVFLANMSHEIRTPLNSIVGFAEQLGHTPLKEDQRELLHAVEVSADMLMEVVNDVLDFSKLDSDYISIRKEPFTLYQAVSDVVSTMRVQAARKQLDLLFSFEGGLQQHVQGDMFRLKQILINLIGNAIKYTETGSVTVTGKLENQDAQHARFTLSVADTGPGMPPEALPQIFERFYQARSPRVEVKGTGLGLAITQRLVKLHGGDITVESEVGKGSEFTFFIPYELASPPRTVVVTQEDVEKLNGNQLEGLYVLIADDQEMNLLLLKMILTRWKCRFDMAKDGATAYELFKTNRYDLVLLDLQMPQMSGVDVVSRIRTDVDSRKAKVPVLVLTADITRQDEESFRKAGFNDWMLKPFREKDIYKVIVKNLSKARAEAN</sequence>
<protein>
    <recommendedName>
        <fullName evidence="2">histidine kinase</fullName>
        <ecNumber evidence="2">2.7.13.3</ecNumber>
    </recommendedName>
</protein>
<dbReference type="PRINTS" id="PR00344">
    <property type="entry name" value="BCTRLSENSOR"/>
</dbReference>
<dbReference type="SUPFAM" id="SSF47384">
    <property type="entry name" value="Homodimeric domain of signal transducing histidine kinase"/>
    <property type="match status" value="1"/>
</dbReference>
<evidence type="ECO:0000256" key="2">
    <source>
        <dbReference type="ARBA" id="ARBA00012438"/>
    </source>
</evidence>
<evidence type="ECO:0000259" key="7">
    <source>
        <dbReference type="PROSITE" id="PS50109"/>
    </source>
</evidence>
<accession>A0A562TB88</accession>
<evidence type="ECO:0000256" key="6">
    <source>
        <dbReference type="SAM" id="Phobius"/>
    </source>
</evidence>
<dbReference type="InterPro" id="IPR011006">
    <property type="entry name" value="CheY-like_superfamily"/>
</dbReference>
<evidence type="ECO:0000256" key="5">
    <source>
        <dbReference type="PROSITE-ProRule" id="PRU00169"/>
    </source>
</evidence>
<evidence type="ECO:0000259" key="8">
    <source>
        <dbReference type="PROSITE" id="PS50110"/>
    </source>
</evidence>
<dbReference type="SMART" id="SM00387">
    <property type="entry name" value="HATPase_c"/>
    <property type="match status" value="1"/>
</dbReference>
<keyword evidence="9" id="KW-0418">Kinase</keyword>
<keyword evidence="3 5" id="KW-0597">Phosphoprotein</keyword>
<dbReference type="SMART" id="SM00388">
    <property type="entry name" value="HisKA"/>
    <property type="match status" value="1"/>
</dbReference>
<keyword evidence="9" id="KW-0808">Transferase</keyword>
<keyword evidence="10" id="KW-1185">Reference proteome</keyword>
<dbReference type="PANTHER" id="PTHR45339:SF1">
    <property type="entry name" value="HYBRID SIGNAL TRANSDUCTION HISTIDINE KINASE J"/>
    <property type="match status" value="1"/>
</dbReference>
<proteinExistence type="predicted"/>
<dbReference type="InterPro" id="IPR004358">
    <property type="entry name" value="Sig_transdc_His_kin-like_C"/>
</dbReference>